<feature type="compositionally biased region" description="Polar residues" evidence="1">
    <location>
        <begin position="1156"/>
        <end position="1165"/>
    </location>
</feature>
<protein>
    <recommendedName>
        <fullName evidence="6">DUF3715 domain-containing protein</fullName>
    </recommendedName>
</protein>
<evidence type="ECO:0000313" key="5">
    <source>
        <dbReference type="Proteomes" id="UP000770717"/>
    </source>
</evidence>
<gene>
    <name evidence="4" type="ORF">GDO78_005666</name>
</gene>
<evidence type="ECO:0008006" key="6">
    <source>
        <dbReference type="Google" id="ProtNLM"/>
    </source>
</evidence>
<dbReference type="Proteomes" id="UP000770717">
    <property type="component" value="Unassembled WGS sequence"/>
</dbReference>
<organism evidence="4 5">
    <name type="scientific">Eleutherodactylus coqui</name>
    <name type="common">Puerto Rican coqui</name>
    <dbReference type="NCBI Taxonomy" id="57060"/>
    <lineage>
        <taxon>Eukaryota</taxon>
        <taxon>Metazoa</taxon>
        <taxon>Chordata</taxon>
        <taxon>Craniata</taxon>
        <taxon>Vertebrata</taxon>
        <taxon>Euteleostomi</taxon>
        <taxon>Amphibia</taxon>
        <taxon>Batrachia</taxon>
        <taxon>Anura</taxon>
        <taxon>Neobatrachia</taxon>
        <taxon>Hyloidea</taxon>
        <taxon>Eleutherodactylidae</taxon>
        <taxon>Eleutherodactylinae</taxon>
        <taxon>Eleutherodactylus</taxon>
        <taxon>Eleutherodactylus</taxon>
    </lineage>
</organism>
<dbReference type="InterPro" id="IPR046432">
    <property type="entry name" value="TASOR"/>
</dbReference>
<feature type="compositionally biased region" description="Basic and acidic residues" evidence="1">
    <location>
        <begin position="540"/>
        <end position="551"/>
    </location>
</feature>
<feature type="region of interest" description="Disordered" evidence="1">
    <location>
        <begin position="1409"/>
        <end position="1452"/>
    </location>
</feature>
<dbReference type="GO" id="GO:0005654">
    <property type="term" value="C:nucleoplasm"/>
    <property type="evidence" value="ECO:0007669"/>
    <property type="project" value="TreeGrafter"/>
</dbReference>
<dbReference type="InterPro" id="IPR056242">
    <property type="entry name" value="PIN_TASOR"/>
</dbReference>
<feature type="compositionally biased region" description="Polar residues" evidence="1">
    <location>
        <begin position="371"/>
        <end position="380"/>
    </location>
</feature>
<reference evidence="4" key="1">
    <citation type="thesis" date="2020" institute="ProQuest LLC" country="789 East Eisenhower Parkway, Ann Arbor, MI, USA">
        <title>Comparative Genomics and Chromosome Evolution.</title>
        <authorList>
            <person name="Mudd A.B."/>
        </authorList>
    </citation>
    <scope>NUCLEOTIDE SEQUENCE</scope>
    <source>
        <strain evidence="4">HN-11 Male</strain>
        <tissue evidence="4">Kidney and liver</tissue>
    </source>
</reference>
<feature type="compositionally biased region" description="Basic and acidic residues" evidence="1">
    <location>
        <begin position="1308"/>
        <end position="1327"/>
    </location>
</feature>
<accession>A0A8J6KFL1</accession>
<feature type="compositionally biased region" description="Basic and acidic residues" evidence="1">
    <location>
        <begin position="1341"/>
        <end position="1352"/>
    </location>
</feature>
<feature type="compositionally biased region" description="Polar residues" evidence="1">
    <location>
        <begin position="1175"/>
        <end position="1197"/>
    </location>
</feature>
<feature type="region of interest" description="Disordered" evidence="1">
    <location>
        <begin position="1581"/>
        <end position="1628"/>
    </location>
</feature>
<dbReference type="PANTHER" id="PTHR16207">
    <property type="entry name" value="SET DOMAIN-CONTAINING PROTEIN"/>
    <property type="match status" value="1"/>
</dbReference>
<evidence type="ECO:0000313" key="4">
    <source>
        <dbReference type="EMBL" id="KAG9489860.1"/>
    </source>
</evidence>
<feature type="region of interest" description="Disordered" evidence="1">
    <location>
        <begin position="1300"/>
        <end position="1377"/>
    </location>
</feature>
<dbReference type="Pfam" id="PF24630">
    <property type="entry name" value="PIN_TASOR"/>
    <property type="match status" value="1"/>
</dbReference>
<comment type="caution">
    <text evidence="4">The sequence shown here is derived from an EMBL/GenBank/DDBJ whole genome shotgun (WGS) entry which is preliminary data.</text>
</comment>
<feature type="domain" description="TASOR PIN" evidence="3">
    <location>
        <begin position="2233"/>
        <end position="2299"/>
    </location>
</feature>
<feature type="region of interest" description="Disordered" evidence="1">
    <location>
        <begin position="1535"/>
        <end position="1554"/>
    </location>
</feature>
<sequence length="2357" mass="261089">MFVLENSDMLQLNNAAQYNAWKGQLYIREQLVCDITLQASSACSIPAQLSDKLELKEVIQLSELRKKLPGDLFQKTDSTGQEVSCGNIYYSLYSVVASNIVGSELDKLCKYLKDQDLALIKVLNDQGFLILVNSAVLRSNTDIREGNAAQLNAAFLFPHKKVFDEREREEWEAKFVRKELPATIANLLPGLHFAILESSKLQKDKALYPGPLVEQYFRKYAHLQSKKGNLLESKPEHSEAVSVFYSHGVDLPTKCSQLAFSCLQLYVSSPVNFSVPLLKMSNILAENASLSSNSDLSSKTIGNLKRRDNQPSASKLKVTVESKAESGRVQGKRAAPEEKKEHSKKATKRKTAKRGERKSKRKSSHRAALTTAETGENQTSNKRRRLHSEEKKQTDSPKEATVKLAAAPYSQRRTRGKKKISAGVTSKPDSMRRTNEINSGKTPRASRRNQGKIKNITVEQIGQPSETLRDVKKPSPPHISEESMMEKRISMYESHALNLLADLALNSFGTTNLPYIRSANASLVEEAPVEHPLKDCRLPEPEHLLESDKPKNGLNVSPRKRMENSEKHMSPKAHIAAAKAKARFNATSKISLEHSYSQLPMEDIPGKSARETCEQTIQVVPDSTTLVDVVLEPSTVDLPVLLTSDNVCPATDDKPRAVSTLQDNFAITFHWEPKYNFDLDSKFTSDPLEKTINRALHGPWNYHLKEKVEDVKIILHMWIALFYSKTNKQISFSSRKVVEHSNPAKYVSINTVLDPFEFYELVESDHVQSADDTTVILPKGKKSEALSQVNPPKSIISCKLTKSDTTSLQDFTVPSSIPTKDYNIKLASEIFQMYRSNERACDIASLQTSMTCKLAPSSGGAQTPANVMPTIFGTNVPTVCYIGDTDLFNTELADKSENCMDIGGFPSEKAMEHKYFKDFSSISDAQKSDGSQTDGKIGSANVNEEEQNVKLCGAAGSTSQTHSDILHLHRVTLPPTTGDGHKTASNLDIADKKWEYLCAESKTIHSPEIPTADDVNKGVADEDPASVELSSDRDENSGHLAQEDELAPWSGSNRVVGMSPSVGHHKTADSQDLQPASLLLGLKDNLVIANKPGESPNIALQSTEGTGGQMAITDGGSVVEVGNLSDHNDMTTVDCMKSCNTMDPLNGEVLKRDQDSSGINESNLRPQEMTVEGLESSSNPDLSKNKQSNWSVDYNRNCTEEGKRDSVGNEDGQEKASENVSDESGKLVQSKDVHNPAKKVLNEGPDMCTTSSNCESENEPSYEMRSTDLMSKLELSQSSDDASDMESAAKSCTIDCKASGEQENINKSSKDSSEKTDGKEEHSRGDYEIGTSVAHSMPVINRDKSLFPERDLNVPQTDGQESGRVSEASKAGEAENEVPEKAFLTLNSAQPGLADDADHLNVVATDEGVKETEPSNHDVNLNSDGVAGSLPEASRREVSSIQGKPATDDAVPLAEDSDDEACLVGEYTMAGAKSSELDGTSVLEDLDLEGSSERCSTEVSFLSEKHEGHVHEEETAESQNCLLKPQAPFQGEMIKNNKSSVENKKQEEHLPGSEVKEMQIDALLAEVETQTCQAVVNNSVNSGLSKDSLEGNPEKSNEETLPSNTTNSVRSQSMIQGSKMDSEPVEKQQPDTMYLCSLVTPTKTSLTPSSRNSSNKKEFLSKLKRICLGSTPGHMVSSSSENSLSRDENCIAGGFTGKKIEVIDLVKTSLSQEEGESTLENCDAVAEEPPVDHLLAEESVITTVDFVEPETLEGEMPSQDNCLISPSLEDVSDGIEQDRSLNLPDICFIVNTGSISKEQYDRWSETSDEDIEYIRSSKEPLPHQEPLQEEIHASSSVFLDQEQTITDKAEQCFSRPPDSSSGVYNKQDEYLSRSLQDLDHHHENVVVTKNTKDPVRAVQTINKESSSRSDLDYAFSNRRMVSDDLTQNTLDMENVRFACKLKETLRKSSTDKVIHGSTFQTMFESRRILSCSNSTTKCRNPLLITMHCPHRRTDFRRHGYRYPSAYNSSPYYEDELWSRPVTYSRTIRNVRTPRYSPFHFSRLRYENTLDKSDTDISVILNECVQSNHLKLSSIGLGSTAIDRTPASQLEEEVGWQARRTSVPVSSKSHSVKNMISDLCMSLHSRLQNVARVSEQQISFYIYENDDADFISSAKSLLVKDGHIPADPQDFLNSEHPESQQFLVIIKNEDVFSSIHKIPYLMQLKLLPNVTFAGVDSPEDLTESAYEVLFQVGGFVASDKSVLESITLGKLKEVLAILEKMSRTSPWKWLIHYRENRKLKDDKRFLSAHNIRNILLFCKISQLARRPTNNYSPVACSIFAPLPALSHTFSSREGTSFRIVPSVHVCNDLFSRRITCCD</sequence>
<feature type="region of interest" description="Disordered" evidence="1">
    <location>
        <begin position="540"/>
        <end position="571"/>
    </location>
</feature>
<feature type="compositionally biased region" description="Basic and acidic residues" evidence="1">
    <location>
        <begin position="1541"/>
        <end position="1554"/>
    </location>
</feature>
<dbReference type="OrthoDB" id="5960959at2759"/>
<dbReference type="PANTHER" id="PTHR16207:SF10">
    <property type="entry name" value="PROTEIN TASOR 2"/>
    <property type="match status" value="1"/>
</dbReference>
<dbReference type="InterPro" id="IPR056243">
    <property type="entry name" value="TASOR_ab_dom"/>
</dbReference>
<feature type="compositionally biased region" description="Basic and acidic residues" evidence="1">
    <location>
        <begin position="560"/>
        <end position="569"/>
    </location>
</feature>
<proteinExistence type="predicted"/>
<evidence type="ECO:0000259" key="2">
    <source>
        <dbReference type="Pfam" id="PF23314"/>
    </source>
</evidence>
<dbReference type="Pfam" id="PF23314">
    <property type="entry name" value="TASOR_alpha-beta"/>
    <property type="match status" value="1"/>
</dbReference>
<feature type="region of interest" description="Disordered" evidence="1">
    <location>
        <begin position="1146"/>
        <end position="1265"/>
    </location>
</feature>
<keyword evidence="5" id="KW-1185">Reference proteome</keyword>
<feature type="compositionally biased region" description="Basic and acidic residues" evidence="1">
    <location>
        <begin position="1587"/>
        <end position="1598"/>
    </location>
</feature>
<feature type="region of interest" description="Disordered" evidence="1">
    <location>
        <begin position="1007"/>
        <end position="1070"/>
    </location>
</feature>
<feature type="region of interest" description="Disordered" evidence="1">
    <location>
        <begin position="292"/>
        <end position="448"/>
    </location>
</feature>
<feature type="compositionally biased region" description="Basic and acidic residues" evidence="1">
    <location>
        <begin position="387"/>
        <end position="401"/>
    </location>
</feature>
<feature type="compositionally biased region" description="Polar residues" evidence="1">
    <location>
        <begin position="1599"/>
        <end position="1616"/>
    </location>
</feature>
<feature type="compositionally biased region" description="Basic residues" evidence="1">
    <location>
        <begin position="342"/>
        <end position="365"/>
    </location>
</feature>
<evidence type="ECO:0000259" key="3">
    <source>
        <dbReference type="Pfam" id="PF24630"/>
    </source>
</evidence>
<evidence type="ECO:0000256" key="1">
    <source>
        <dbReference type="SAM" id="MobiDB-lite"/>
    </source>
</evidence>
<dbReference type="GO" id="GO:0045814">
    <property type="term" value="P:negative regulation of gene expression, epigenetic"/>
    <property type="evidence" value="ECO:0007669"/>
    <property type="project" value="InterPro"/>
</dbReference>
<dbReference type="EMBL" id="WNTK01000002">
    <property type="protein sequence ID" value="KAG9489860.1"/>
    <property type="molecule type" value="Genomic_DNA"/>
</dbReference>
<feature type="domain" description="TASOR alpha/beta" evidence="2">
    <location>
        <begin position="2135"/>
        <end position="2229"/>
    </location>
</feature>
<feature type="compositionally biased region" description="Basic and acidic residues" evidence="1">
    <location>
        <begin position="1198"/>
        <end position="1235"/>
    </location>
</feature>
<name>A0A8J6KFL1_ELECQ</name>